<dbReference type="InterPro" id="IPR038073">
    <property type="entry name" value="YkuJ-like_sf"/>
</dbReference>
<accession>A0A3F3GS98</accession>
<reference evidence="1 2" key="1">
    <citation type="journal article" date="2015" name="BMC Genomics">
        <title>Comparative genomics of Fructobacillus spp. and Leuconostoc spp. reveals niche-specific evolution of Fructobacillus spp.</title>
        <authorList>
            <person name="Endo A."/>
            <person name="Tanizawa Y."/>
            <person name="Tanaka N."/>
            <person name="Maeno S."/>
            <person name="Kumar H."/>
            <person name="Shiwa Y."/>
            <person name="Okada S."/>
            <person name="Yoshikawa H."/>
            <person name="Dicks L."/>
            <person name="Nakagawa J."/>
            <person name="Arita M."/>
        </authorList>
    </citation>
    <scope>NUCLEOTIDE SEQUENCE [LARGE SCALE GENOMIC DNA]</scope>
    <source>
        <strain evidence="1 2">DSM 15468</strain>
    </source>
</reference>
<dbReference type="RefSeq" id="WP_059376418.1">
    <property type="nucleotide sequence ID" value="NZ_DF968063.1"/>
</dbReference>
<evidence type="ECO:0008006" key="3">
    <source>
        <dbReference type="Google" id="ProtNLM"/>
    </source>
</evidence>
<protein>
    <recommendedName>
        <fullName evidence="3">DUF1797 family protein</fullName>
    </recommendedName>
</protein>
<dbReference type="AlphaFoldDB" id="A0A3F3GS98"/>
<dbReference type="OrthoDB" id="2361638at2"/>
<dbReference type="Gene3D" id="3.30.720.20">
    <property type="entry name" value="Protein of unknown function DUF1797"/>
    <property type="match status" value="1"/>
</dbReference>
<dbReference type="Pfam" id="PF08796">
    <property type="entry name" value="DUF1797"/>
    <property type="match status" value="1"/>
</dbReference>
<proteinExistence type="predicted"/>
<evidence type="ECO:0000313" key="2">
    <source>
        <dbReference type="Proteomes" id="UP000061227"/>
    </source>
</evidence>
<evidence type="ECO:0000313" key="1">
    <source>
        <dbReference type="EMBL" id="GAP02484.1"/>
    </source>
</evidence>
<dbReference type="Proteomes" id="UP000061227">
    <property type="component" value="Unassembled WGS sequence"/>
</dbReference>
<dbReference type="EMBL" id="DF968063">
    <property type="protein sequence ID" value="GAP02484.1"/>
    <property type="molecule type" value="Genomic_DNA"/>
</dbReference>
<name>A0A3F3GS98_9LACO</name>
<keyword evidence="2" id="KW-1185">Reference proteome</keyword>
<gene>
    <name evidence="1" type="ORF">FPFC_013670</name>
</gene>
<dbReference type="SUPFAM" id="SSF143567">
    <property type="entry name" value="YkuJ-like"/>
    <property type="match status" value="1"/>
</dbReference>
<dbReference type="STRING" id="220714.SAMN05660469_0439"/>
<organism evidence="1 2">
    <name type="scientific">Fructobacillus pseudoficulneus</name>
    <dbReference type="NCBI Taxonomy" id="220714"/>
    <lineage>
        <taxon>Bacteria</taxon>
        <taxon>Bacillati</taxon>
        <taxon>Bacillota</taxon>
        <taxon>Bacilli</taxon>
        <taxon>Lactobacillales</taxon>
        <taxon>Lactobacillaceae</taxon>
        <taxon>Fructobacillus</taxon>
    </lineage>
</organism>
<dbReference type="InterPro" id="IPR014904">
    <property type="entry name" value="YkuJ-like"/>
</dbReference>
<sequence>MNEMEKQSALTSILKRLFAMQAATDQRYQVRRFDAYGLEVLKVTYDQDEQVWLIEEHRMNKQYQFDDIDLVAIEIYDLLFDVQLTF</sequence>